<dbReference type="InterPro" id="IPR007411">
    <property type="entry name" value="EpmC"/>
</dbReference>
<keyword evidence="2" id="KW-1185">Reference proteome</keyword>
<accession>A0ABT1G8W2</accession>
<keyword evidence="1" id="KW-0251">Elongation factor</keyword>
<protein>
    <submittedName>
        <fullName evidence="1">Elongation factor P hydroxylase</fullName>
    </submittedName>
</protein>
<reference evidence="1 2" key="1">
    <citation type="submission" date="2022-03" db="EMBL/GenBank/DDBJ databases">
        <title>Genomic Encyclopedia of Type Strains, Phase III (KMG-III): the genomes of soil and plant-associated and newly described type strains.</title>
        <authorList>
            <person name="Whitman W."/>
        </authorList>
    </citation>
    <scope>NUCLEOTIDE SEQUENCE [LARGE SCALE GENOMIC DNA]</scope>
    <source>
        <strain evidence="1 2">BSker1</strain>
    </source>
</reference>
<organism evidence="1 2">
    <name type="scientific">Natronospira proteinivora</name>
    <dbReference type="NCBI Taxonomy" id="1807133"/>
    <lineage>
        <taxon>Bacteria</taxon>
        <taxon>Pseudomonadati</taxon>
        <taxon>Pseudomonadota</taxon>
        <taxon>Gammaproteobacteria</taxon>
        <taxon>Natronospirales</taxon>
        <taxon>Natronospiraceae</taxon>
        <taxon>Natronospira</taxon>
    </lineage>
</organism>
<dbReference type="RefSeq" id="WP_253448500.1">
    <property type="nucleotide sequence ID" value="NZ_JALJYF010000002.1"/>
</dbReference>
<gene>
    <name evidence="1" type="ORF">J2T60_001760</name>
</gene>
<proteinExistence type="predicted"/>
<evidence type="ECO:0000313" key="2">
    <source>
        <dbReference type="Proteomes" id="UP001523550"/>
    </source>
</evidence>
<name>A0ABT1G8W2_9GAMM</name>
<sequence>MHYASDLIQLFNQTFEASHNTILVGGGEEPLYLPADQNHLRHRIIFRLDYFASGLHEIAHWCIAGRQRRQQVDYGYWYEPDGRDAQQQARFEAVEARPQAIEWAFSRACQKTFRISLDNLDGPIEQSRRFQAKVEATLRTLEEKGFPPRAQTFISVLSVYYQRHPGAWDR</sequence>
<evidence type="ECO:0000313" key="1">
    <source>
        <dbReference type="EMBL" id="MCP1727760.1"/>
    </source>
</evidence>
<dbReference type="Pfam" id="PF04315">
    <property type="entry name" value="EpmC"/>
    <property type="match status" value="1"/>
</dbReference>
<dbReference type="Proteomes" id="UP001523550">
    <property type="component" value="Unassembled WGS sequence"/>
</dbReference>
<comment type="caution">
    <text evidence="1">The sequence shown here is derived from an EMBL/GenBank/DDBJ whole genome shotgun (WGS) entry which is preliminary data.</text>
</comment>
<keyword evidence="1" id="KW-0648">Protein biosynthesis</keyword>
<dbReference type="EMBL" id="JALJYF010000002">
    <property type="protein sequence ID" value="MCP1727760.1"/>
    <property type="molecule type" value="Genomic_DNA"/>
</dbReference>
<dbReference type="GO" id="GO:0003746">
    <property type="term" value="F:translation elongation factor activity"/>
    <property type="evidence" value="ECO:0007669"/>
    <property type="project" value="UniProtKB-KW"/>
</dbReference>